<evidence type="ECO:0000313" key="1">
    <source>
        <dbReference type="EMBL" id="BAK35041.1"/>
    </source>
</evidence>
<reference evidence="1 2" key="1">
    <citation type="submission" date="2011-05" db="EMBL/GenBank/DDBJ databases">
        <title>Whole genome sequence of Microlunatus phosphovorus NM-1.</title>
        <authorList>
            <person name="Hosoyama A."/>
            <person name="Sasaki K."/>
            <person name="Harada T."/>
            <person name="Igarashi R."/>
            <person name="Kawakoshi A."/>
            <person name="Sasagawa M."/>
            <person name="Fukada J."/>
            <person name="Nakamura S."/>
            <person name="Katano Y."/>
            <person name="Hanada S."/>
            <person name="Kamagata Y."/>
            <person name="Nakamura N."/>
            <person name="Yamazaki S."/>
            <person name="Fujita N."/>
        </authorList>
    </citation>
    <scope>NUCLEOTIDE SEQUENCE [LARGE SCALE GENOMIC DNA]</scope>
    <source>
        <strain evidence="2">ATCC 700054 / DSM 10555 / JCM 9379 / NBRC 101784 / NCIMB 13414 / VKM Ac-1990 / NM-1</strain>
    </source>
</reference>
<proteinExistence type="predicted"/>
<dbReference type="HOGENOM" id="CLU_3119861_0_0_11"/>
<evidence type="ECO:0000313" key="2">
    <source>
        <dbReference type="Proteomes" id="UP000007947"/>
    </source>
</evidence>
<dbReference type="KEGG" id="mph:MLP_20270"/>
<dbReference type="AlphaFoldDB" id="F5XDL8"/>
<protein>
    <submittedName>
        <fullName evidence="1">Uncharacterized protein</fullName>
    </submittedName>
</protein>
<accession>F5XDL8</accession>
<sequence>MAGPNPRLRHVVPAIPPSSPFVGVSLSPGASTFVKARLRHGRSAVIILTG</sequence>
<organism evidence="1 2">
    <name type="scientific">Microlunatus phosphovorus (strain ATCC 700054 / DSM 10555 / JCM 9379 / NBRC 101784 / NCIMB 13414 / VKM Ac-1990 / NM-1)</name>
    <dbReference type="NCBI Taxonomy" id="1032480"/>
    <lineage>
        <taxon>Bacteria</taxon>
        <taxon>Bacillati</taxon>
        <taxon>Actinomycetota</taxon>
        <taxon>Actinomycetes</taxon>
        <taxon>Propionibacteriales</taxon>
        <taxon>Propionibacteriaceae</taxon>
        <taxon>Microlunatus</taxon>
    </lineage>
</organism>
<dbReference type="EMBL" id="AP012204">
    <property type="protein sequence ID" value="BAK35041.1"/>
    <property type="molecule type" value="Genomic_DNA"/>
</dbReference>
<gene>
    <name evidence="1" type="ordered locus">MLP_20270</name>
</gene>
<dbReference type="Proteomes" id="UP000007947">
    <property type="component" value="Chromosome"/>
</dbReference>
<name>F5XDL8_MICPN</name>
<keyword evidence="2" id="KW-1185">Reference proteome</keyword>
<dbReference type="STRING" id="1032480.MLP_20270"/>